<accession>A0ACB8QVK8</accession>
<sequence length="566" mass="61969">MSEKRSCTPDDKFDGSKPSVIERGGTLQGFVEGYNVPYIIGSETDDRYNFGAADTELVQRKLKQRHIQMIAIAGTIGTGLFLGSGRAISGAGPLGALISYALVGTVAYATLCSVGEMASLAPISGAFVHYAARWVDPALGFALGWMYFYGQAITIPVEITASQILITYWDTSEAHAIGYTVVICIAVCLSNVLGVQYFGESEFIFAIIKLTLITGLLIAGLIIDLGGGPNHDRIGFRYWNNPGALARAGLVDNIATDRFIAIVATFVQAAFSFQGVELVAIAASETRNPRRNIAKAVRRVFWRIVVFYILGIIMSGMLVPYNDVLLLNGSNTAAASPYVIAIQRAGIKALPSVINAAIFTAALSAGNSYLFCSSRILHGLAVRGQAPRFLLYTTKAGLPIVAVFASCLFAPLAFMNLSAGSTTVFNWFVSLATVGGFFCWASINLTYVRFWQGHRAQGIDRTLLPYHSRLQPWLAIWGFCWTIIFILVNGFTVFFPEQWNLSNFLTAYINLPIFAALYIGYKVMKRTRFWRASEMDFLRGIPCLEETEEPEHPPKNLGEKIFNAVF</sequence>
<dbReference type="EMBL" id="MU273478">
    <property type="protein sequence ID" value="KAI0035884.1"/>
    <property type="molecule type" value="Genomic_DNA"/>
</dbReference>
<reference evidence="1" key="1">
    <citation type="submission" date="2021-02" db="EMBL/GenBank/DDBJ databases">
        <authorList>
            <consortium name="DOE Joint Genome Institute"/>
            <person name="Ahrendt S."/>
            <person name="Looney B.P."/>
            <person name="Miyauchi S."/>
            <person name="Morin E."/>
            <person name="Drula E."/>
            <person name="Courty P.E."/>
            <person name="Chicoki N."/>
            <person name="Fauchery L."/>
            <person name="Kohler A."/>
            <person name="Kuo A."/>
            <person name="Labutti K."/>
            <person name="Pangilinan J."/>
            <person name="Lipzen A."/>
            <person name="Riley R."/>
            <person name="Andreopoulos W."/>
            <person name="He G."/>
            <person name="Johnson J."/>
            <person name="Barry K.W."/>
            <person name="Grigoriev I.V."/>
            <person name="Nagy L."/>
            <person name="Hibbett D."/>
            <person name="Henrissat B."/>
            <person name="Matheny P.B."/>
            <person name="Labbe J."/>
            <person name="Martin F."/>
        </authorList>
    </citation>
    <scope>NUCLEOTIDE SEQUENCE</scope>
    <source>
        <strain evidence="1">EC-137</strain>
    </source>
</reference>
<name>A0ACB8QVK8_9AGAM</name>
<evidence type="ECO:0000313" key="1">
    <source>
        <dbReference type="EMBL" id="KAI0035884.1"/>
    </source>
</evidence>
<protein>
    <submittedName>
        <fullName evidence="1">General amino acid permease 1</fullName>
    </submittedName>
</protein>
<reference evidence="1" key="2">
    <citation type="journal article" date="2022" name="New Phytol.">
        <title>Evolutionary transition to the ectomycorrhizal habit in the genomes of a hyperdiverse lineage of mushroom-forming fungi.</title>
        <authorList>
            <person name="Looney B."/>
            <person name="Miyauchi S."/>
            <person name="Morin E."/>
            <person name="Drula E."/>
            <person name="Courty P.E."/>
            <person name="Kohler A."/>
            <person name="Kuo A."/>
            <person name="LaButti K."/>
            <person name="Pangilinan J."/>
            <person name="Lipzen A."/>
            <person name="Riley R."/>
            <person name="Andreopoulos W."/>
            <person name="He G."/>
            <person name="Johnson J."/>
            <person name="Nolan M."/>
            <person name="Tritt A."/>
            <person name="Barry K.W."/>
            <person name="Grigoriev I.V."/>
            <person name="Nagy L.G."/>
            <person name="Hibbett D."/>
            <person name="Henrissat B."/>
            <person name="Matheny P.B."/>
            <person name="Labbe J."/>
            <person name="Martin F.M."/>
        </authorList>
    </citation>
    <scope>NUCLEOTIDE SEQUENCE</scope>
    <source>
        <strain evidence="1">EC-137</strain>
    </source>
</reference>
<gene>
    <name evidence="1" type="ORF">K488DRAFT_82644</name>
</gene>
<comment type="caution">
    <text evidence="1">The sequence shown here is derived from an EMBL/GenBank/DDBJ whole genome shotgun (WGS) entry which is preliminary data.</text>
</comment>
<keyword evidence="2" id="KW-1185">Reference proteome</keyword>
<evidence type="ECO:0000313" key="2">
    <source>
        <dbReference type="Proteomes" id="UP000814128"/>
    </source>
</evidence>
<dbReference type="Proteomes" id="UP000814128">
    <property type="component" value="Unassembled WGS sequence"/>
</dbReference>
<proteinExistence type="predicted"/>
<organism evidence="1 2">
    <name type="scientific">Vararia minispora EC-137</name>
    <dbReference type="NCBI Taxonomy" id="1314806"/>
    <lineage>
        <taxon>Eukaryota</taxon>
        <taxon>Fungi</taxon>
        <taxon>Dikarya</taxon>
        <taxon>Basidiomycota</taxon>
        <taxon>Agaricomycotina</taxon>
        <taxon>Agaricomycetes</taxon>
        <taxon>Russulales</taxon>
        <taxon>Lachnocladiaceae</taxon>
        <taxon>Vararia</taxon>
    </lineage>
</organism>